<reference evidence="3 4" key="1">
    <citation type="journal article" date="2014" name="Nat. Commun.">
        <title>Klebsormidium flaccidum genome reveals primary factors for plant terrestrial adaptation.</title>
        <authorList>
            <person name="Hori K."/>
            <person name="Maruyama F."/>
            <person name="Fujisawa T."/>
            <person name="Togashi T."/>
            <person name="Yamamoto N."/>
            <person name="Seo M."/>
            <person name="Sato S."/>
            <person name="Yamada T."/>
            <person name="Mori H."/>
            <person name="Tajima N."/>
            <person name="Moriyama T."/>
            <person name="Ikeuchi M."/>
            <person name="Watanabe M."/>
            <person name="Wada H."/>
            <person name="Kobayashi K."/>
            <person name="Saito M."/>
            <person name="Masuda T."/>
            <person name="Sasaki-Sekimoto Y."/>
            <person name="Mashiguchi K."/>
            <person name="Awai K."/>
            <person name="Shimojima M."/>
            <person name="Masuda S."/>
            <person name="Iwai M."/>
            <person name="Nobusawa T."/>
            <person name="Narise T."/>
            <person name="Kondo S."/>
            <person name="Saito H."/>
            <person name="Sato R."/>
            <person name="Murakawa M."/>
            <person name="Ihara Y."/>
            <person name="Oshima-Yamada Y."/>
            <person name="Ohtaka K."/>
            <person name="Satoh M."/>
            <person name="Sonobe K."/>
            <person name="Ishii M."/>
            <person name="Ohtani R."/>
            <person name="Kanamori-Sato M."/>
            <person name="Honoki R."/>
            <person name="Miyazaki D."/>
            <person name="Mochizuki H."/>
            <person name="Umetsu J."/>
            <person name="Higashi K."/>
            <person name="Shibata D."/>
            <person name="Kamiya Y."/>
            <person name="Sato N."/>
            <person name="Nakamura Y."/>
            <person name="Tabata S."/>
            <person name="Ida S."/>
            <person name="Kurokawa K."/>
            <person name="Ohta H."/>
        </authorList>
    </citation>
    <scope>NUCLEOTIDE SEQUENCE [LARGE SCALE GENOMIC DNA]</scope>
    <source>
        <strain evidence="3 4">NIES-2285</strain>
    </source>
</reference>
<evidence type="ECO:0000313" key="4">
    <source>
        <dbReference type="Proteomes" id="UP000054558"/>
    </source>
</evidence>
<protein>
    <recommendedName>
        <fullName evidence="2">Rad60/SUMO-like domain-containing protein</fullName>
    </recommendedName>
</protein>
<dbReference type="AlphaFoldDB" id="A0A1Y1IFJ0"/>
<feature type="region of interest" description="Disordered" evidence="1">
    <location>
        <begin position="141"/>
        <end position="178"/>
    </location>
</feature>
<sequence length="642" mass="66024">MAVPGGGLYTLPSAVQRGRGRRLDDCLSDCRPQAITGGGESEENGEANGTVANPRSSSAYSGVCKAGPSGLRSLFIEPNARVRPAGKDLVLRAAAITGSTSWLVTMEPTRRPQRQRRVPSRFLEDGETPVVPKEAAAAELLRSARPSGRPEKSSKRRRGAAKKASGGQGTRSPVVPQSFTGPLVVDVASVAGGASSGEPQLDVLAGQGGAARAQAAPEARKTAPLNGHGAKQGGTSSDDSDVMIVEPAPPGMVKVGEQQETSSMSPPPPHPGAQNRCTPHDPPARTSSPGPIPPAPASAVPVATEAPAPVASPPSLPASTPPRSANPISRQAAQSTSHEAQHAARLGAPGEQPASPLPVGPSASPSTGAGPVPDVFQPLFQREATPPRPDFSAGNDDASDSDSDGFDILAPRGRKGKKAAVRPSHRGGRLDTSASPAGSSPDGSVHGTPARRSGGTHDTSWLKPPSPELTVRGARNCAVPESATLLRLRQQRAELLALARGASLAPDRIQAQSTAEALERELQRDAAQREAQAAVLRAKAAPNESDDEEGVAGGAAREQGGGAQSVLVKVRASDGSQERFKVRCGDPLEKLFRAYVKKVHPGASPAGAAFSFVFDGDPIDGKSTPEDLGLEDDDMIEVVQSK</sequence>
<name>A0A1Y1IFJ0_KLENI</name>
<dbReference type="PANTHER" id="PTHR47813:SF2">
    <property type="entry name" value="UBIQUITIN-LIKE SUPERFAMILY PROTEIN"/>
    <property type="match status" value="1"/>
</dbReference>
<evidence type="ECO:0000313" key="3">
    <source>
        <dbReference type="EMBL" id="GAQ87526.1"/>
    </source>
</evidence>
<dbReference type="Pfam" id="PF11976">
    <property type="entry name" value="Rad60-SLD"/>
    <property type="match status" value="1"/>
</dbReference>
<gene>
    <name evidence="3" type="ORF">KFL_003580190</name>
</gene>
<dbReference type="Proteomes" id="UP000054558">
    <property type="component" value="Unassembled WGS sequence"/>
</dbReference>
<feature type="domain" description="Rad60/SUMO-like" evidence="2">
    <location>
        <begin position="568"/>
        <end position="639"/>
    </location>
</feature>
<organism evidence="3 4">
    <name type="scientific">Klebsormidium nitens</name>
    <name type="common">Green alga</name>
    <name type="synonym">Ulothrix nitens</name>
    <dbReference type="NCBI Taxonomy" id="105231"/>
    <lineage>
        <taxon>Eukaryota</taxon>
        <taxon>Viridiplantae</taxon>
        <taxon>Streptophyta</taxon>
        <taxon>Klebsormidiophyceae</taxon>
        <taxon>Klebsormidiales</taxon>
        <taxon>Klebsormidiaceae</taxon>
        <taxon>Klebsormidium</taxon>
    </lineage>
</organism>
<feature type="compositionally biased region" description="Polar residues" evidence="1">
    <location>
        <begin position="326"/>
        <end position="338"/>
    </location>
</feature>
<dbReference type="OMA" id="HKSSQQP"/>
<feature type="compositionally biased region" description="Low complexity" evidence="1">
    <location>
        <begin position="297"/>
        <end position="309"/>
    </location>
</feature>
<feature type="compositionally biased region" description="Low complexity" evidence="1">
    <location>
        <begin position="431"/>
        <end position="444"/>
    </location>
</feature>
<feature type="compositionally biased region" description="Basic residues" evidence="1">
    <location>
        <begin position="412"/>
        <end position="427"/>
    </location>
</feature>
<dbReference type="PANTHER" id="PTHR47813">
    <property type="entry name" value="UBIQUITIN-LIKE SUPERFAMILY PROTEIN"/>
    <property type="match status" value="1"/>
</dbReference>
<proteinExistence type="predicted"/>
<feature type="region of interest" description="Disordered" evidence="1">
    <location>
        <begin position="207"/>
        <end position="469"/>
    </location>
</feature>
<evidence type="ECO:0000259" key="2">
    <source>
        <dbReference type="Pfam" id="PF11976"/>
    </source>
</evidence>
<dbReference type="EMBL" id="DF237307">
    <property type="protein sequence ID" value="GAQ87526.1"/>
    <property type="molecule type" value="Genomic_DNA"/>
</dbReference>
<dbReference type="InterPro" id="IPR022617">
    <property type="entry name" value="Rad60/SUMO-like_dom"/>
</dbReference>
<feature type="compositionally biased region" description="Pro residues" evidence="1">
    <location>
        <begin position="310"/>
        <end position="320"/>
    </location>
</feature>
<dbReference type="STRING" id="105231.A0A1Y1IFJ0"/>
<evidence type="ECO:0000256" key="1">
    <source>
        <dbReference type="SAM" id="MobiDB-lite"/>
    </source>
</evidence>
<dbReference type="SUPFAM" id="SSF54236">
    <property type="entry name" value="Ubiquitin-like"/>
    <property type="match status" value="1"/>
</dbReference>
<accession>A0A1Y1IFJ0</accession>
<dbReference type="OrthoDB" id="442921at2759"/>
<dbReference type="Gene3D" id="3.10.20.90">
    <property type="entry name" value="Phosphatidylinositol 3-kinase Catalytic Subunit, Chain A, domain 1"/>
    <property type="match status" value="1"/>
</dbReference>
<feature type="region of interest" description="Disordered" evidence="1">
    <location>
        <begin position="540"/>
        <end position="563"/>
    </location>
</feature>
<keyword evidence="4" id="KW-1185">Reference proteome</keyword>
<feature type="region of interest" description="Disordered" evidence="1">
    <location>
        <begin position="31"/>
        <end position="58"/>
    </location>
</feature>
<dbReference type="InterPro" id="IPR029071">
    <property type="entry name" value="Ubiquitin-like_domsf"/>
</dbReference>
<dbReference type="CDD" id="cd01763">
    <property type="entry name" value="Ubl_SUMO_like"/>
    <property type="match status" value="1"/>
</dbReference>